<comment type="subcellular location">
    <subcellularLocation>
        <location evidence="1">Endomembrane system</location>
        <topology evidence="1">Multi-pass membrane protein</topology>
    </subcellularLocation>
</comment>
<evidence type="ECO:0000259" key="8">
    <source>
        <dbReference type="Pfam" id="PF04116"/>
    </source>
</evidence>
<feature type="transmembrane region" description="Helical" evidence="7">
    <location>
        <begin position="52"/>
        <end position="70"/>
    </location>
</feature>
<proteinExistence type="predicted"/>
<accession>A0A330L1G8</accession>
<evidence type="ECO:0000256" key="7">
    <source>
        <dbReference type="SAM" id="Phobius"/>
    </source>
</evidence>
<dbReference type="OrthoDB" id="9770329at2"/>
<dbReference type="Pfam" id="PF04116">
    <property type="entry name" value="FA_hydroxylase"/>
    <property type="match status" value="1"/>
</dbReference>
<keyword evidence="4" id="KW-0560">Oxidoreductase</keyword>
<gene>
    <name evidence="9" type="ORF">NITLEN_10656</name>
</gene>
<dbReference type="InterPro" id="IPR006694">
    <property type="entry name" value="Fatty_acid_hydroxylase"/>
</dbReference>
<keyword evidence="6 7" id="KW-0472">Membrane</keyword>
<dbReference type="EMBL" id="OUNR01000001">
    <property type="protein sequence ID" value="SPP63570.1"/>
    <property type="molecule type" value="Genomic_DNA"/>
</dbReference>
<dbReference type="Proteomes" id="UP000248168">
    <property type="component" value="Unassembled WGS sequence"/>
</dbReference>
<feature type="domain" description="Fatty acid hydroxylase" evidence="8">
    <location>
        <begin position="97"/>
        <end position="230"/>
    </location>
</feature>
<keyword evidence="10" id="KW-1185">Reference proteome</keyword>
<dbReference type="GO" id="GO:0005506">
    <property type="term" value="F:iron ion binding"/>
    <property type="evidence" value="ECO:0007669"/>
    <property type="project" value="InterPro"/>
</dbReference>
<dbReference type="PANTHER" id="PTHR21624">
    <property type="entry name" value="STEROL DESATURASE-RELATED PROTEIN"/>
    <property type="match status" value="1"/>
</dbReference>
<feature type="transmembrane region" description="Helical" evidence="7">
    <location>
        <begin position="20"/>
        <end position="40"/>
    </location>
</feature>
<reference evidence="10" key="1">
    <citation type="submission" date="2018-04" db="EMBL/GenBank/DDBJ databases">
        <authorList>
            <person name="Lucker S."/>
            <person name="Sakoula D."/>
        </authorList>
    </citation>
    <scope>NUCLEOTIDE SEQUENCE [LARGE SCALE GENOMIC DNA]</scope>
</reference>
<evidence type="ECO:0000256" key="2">
    <source>
        <dbReference type="ARBA" id="ARBA00022692"/>
    </source>
</evidence>
<protein>
    <submittedName>
        <fullName evidence="9">Putative sterol desaturase</fullName>
    </submittedName>
</protein>
<dbReference type="RefSeq" id="WP_121988081.1">
    <property type="nucleotide sequence ID" value="NZ_OUNR01000001.1"/>
</dbReference>
<dbReference type="GO" id="GO:0016020">
    <property type="term" value="C:membrane"/>
    <property type="evidence" value="ECO:0007669"/>
    <property type="project" value="GOC"/>
</dbReference>
<dbReference type="GO" id="GO:0008610">
    <property type="term" value="P:lipid biosynthetic process"/>
    <property type="evidence" value="ECO:0007669"/>
    <property type="project" value="InterPro"/>
</dbReference>
<feature type="transmembrane region" description="Helical" evidence="7">
    <location>
        <begin position="90"/>
        <end position="110"/>
    </location>
</feature>
<dbReference type="GO" id="GO:0012505">
    <property type="term" value="C:endomembrane system"/>
    <property type="evidence" value="ECO:0007669"/>
    <property type="project" value="UniProtKB-SubCell"/>
</dbReference>
<feature type="transmembrane region" description="Helical" evidence="7">
    <location>
        <begin position="131"/>
        <end position="158"/>
    </location>
</feature>
<keyword evidence="2 7" id="KW-0812">Transmembrane</keyword>
<keyword evidence="3 7" id="KW-1133">Transmembrane helix</keyword>
<dbReference type="AlphaFoldDB" id="A0A330L1G8"/>
<dbReference type="PANTHER" id="PTHR21624:SF1">
    <property type="entry name" value="ALKYLGLYCEROL MONOOXYGENASE"/>
    <property type="match status" value="1"/>
</dbReference>
<evidence type="ECO:0000313" key="10">
    <source>
        <dbReference type="Proteomes" id="UP000248168"/>
    </source>
</evidence>
<sequence length="258" mass="30919">MEWIEWLFSREFRQFILDNNLFFPLLFLARVVGITAIEIWRPARPVAYRKVFPYDLTVFLVYQFVVFPVANQINEWVYLRPHLPDAILTLPLVLRVACYLVVADLGHYWIHRLMHHKALWRIHKWHHSPTYMYWLAGVRTTIPQQVLVNLPYIFAYSFLDLPPWWMYLAIGAFNSFQNDWMHVNVTWRSNWLEWFVVTPRYHHIHHSDSPLHYKANLAALFTVWDRLFRTYVDPDSITEPLTFGIGEEVPLVRLAVGV</sequence>
<dbReference type="GO" id="GO:0006643">
    <property type="term" value="P:membrane lipid metabolic process"/>
    <property type="evidence" value="ECO:0007669"/>
    <property type="project" value="TreeGrafter"/>
</dbReference>
<evidence type="ECO:0000256" key="3">
    <source>
        <dbReference type="ARBA" id="ARBA00022989"/>
    </source>
</evidence>
<evidence type="ECO:0000313" key="9">
    <source>
        <dbReference type="EMBL" id="SPP63570.1"/>
    </source>
</evidence>
<evidence type="ECO:0000256" key="5">
    <source>
        <dbReference type="ARBA" id="ARBA00023098"/>
    </source>
</evidence>
<organism evidence="9 10">
    <name type="scientific">Nitrospira lenta</name>
    <dbReference type="NCBI Taxonomy" id="1436998"/>
    <lineage>
        <taxon>Bacteria</taxon>
        <taxon>Pseudomonadati</taxon>
        <taxon>Nitrospirota</taxon>
        <taxon>Nitrospiria</taxon>
        <taxon>Nitrospirales</taxon>
        <taxon>Nitrospiraceae</taxon>
        <taxon>Nitrospira</taxon>
    </lineage>
</organism>
<evidence type="ECO:0000256" key="6">
    <source>
        <dbReference type="ARBA" id="ARBA00023136"/>
    </source>
</evidence>
<dbReference type="InterPro" id="IPR051689">
    <property type="entry name" value="Sterol_desaturase/TMEM195"/>
</dbReference>
<evidence type="ECO:0000256" key="4">
    <source>
        <dbReference type="ARBA" id="ARBA00023002"/>
    </source>
</evidence>
<dbReference type="InParanoid" id="A0A330L1G8"/>
<name>A0A330L1G8_9BACT</name>
<dbReference type="GO" id="GO:0050479">
    <property type="term" value="F:glyceryl-ether monooxygenase activity"/>
    <property type="evidence" value="ECO:0007669"/>
    <property type="project" value="TreeGrafter"/>
</dbReference>
<evidence type="ECO:0000256" key="1">
    <source>
        <dbReference type="ARBA" id="ARBA00004127"/>
    </source>
</evidence>
<keyword evidence="5" id="KW-0443">Lipid metabolism</keyword>